<name>A0A545UNT4_9HYPO</name>
<feature type="region of interest" description="Disordered" evidence="2">
    <location>
        <begin position="1"/>
        <end position="61"/>
    </location>
</feature>
<keyword evidence="1" id="KW-0677">Repeat</keyword>
<dbReference type="EMBL" id="SPUK01000021">
    <property type="protein sequence ID" value="TQV91103.1"/>
    <property type="molecule type" value="Genomic_DNA"/>
</dbReference>
<gene>
    <name evidence="4" type="ORF">IF1G_10338</name>
</gene>
<dbReference type="Gene3D" id="1.25.40.20">
    <property type="entry name" value="Ankyrin repeat-containing domain"/>
    <property type="match status" value="1"/>
</dbReference>
<dbReference type="InterPro" id="IPR036770">
    <property type="entry name" value="Ankyrin_rpt-contain_sf"/>
</dbReference>
<accession>A0A545UNT4</accession>
<evidence type="ECO:0000256" key="1">
    <source>
        <dbReference type="ARBA" id="ARBA00022737"/>
    </source>
</evidence>
<dbReference type="PANTHER" id="PTHR10039:SF10">
    <property type="entry name" value="NACHT DOMAIN-CONTAINING PROTEIN"/>
    <property type="match status" value="1"/>
</dbReference>
<evidence type="ECO:0000256" key="2">
    <source>
        <dbReference type="SAM" id="MobiDB-lite"/>
    </source>
</evidence>
<keyword evidence="5" id="KW-1185">Reference proteome</keyword>
<organism evidence="4 5">
    <name type="scientific">Cordyceps javanica</name>
    <dbReference type="NCBI Taxonomy" id="43265"/>
    <lineage>
        <taxon>Eukaryota</taxon>
        <taxon>Fungi</taxon>
        <taxon>Dikarya</taxon>
        <taxon>Ascomycota</taxon>
        <taxon>Pezizomycotina</taxon>
        <taxon>Sordariomycetes</taxon>
        <taxon>Hypocreomycetidae</taxon>
        <taxon>Hypocreales</taxon>
        <taxon>Cordycipitaceae</taxon>
        <taxon>Cordyceps</taxon>
    </lineage>
</organism>
<dbReference type="SUPFAM" id="SSF48403">
    <property type="entry name" value="Ankyrin repeat"/>
    <property type="match status" value="1"/>
</dbReference>
<sequence length="1174" mass="131984">MKWLARLVDRSPRHGRPSRQPSPANEAPRPAPVSVPAQQPVEETPPQPVRRVSKTHNAEQSGSVWSAAYDEALSLLDEKTRLVVSERRNLETLFENLNETNAKQKTESAFRRGVGKAQIPMKIAASAMNMTSPLLGSFDPKAAAAFSIVQNVATLAVGVCGIEDRLNVHIADMLRQIKVIDECDTLGQKFDDAELIHEALVYVYKDLFLFYYAVFHVLTKKYVSLAWISEQFNERIPPVVQDFLKHASLLHQHINNATTKVIKSIEASLLDTKILKTLGKTHVDQLETFHLGLKTKMAHDACKWITEEPAFHTWHGTTVTEPLVLYGEMGAGKTATMAFIIDHAIQLNRALIPSALICYHYCHSDETGTSLYVFSSFIQQLMQRKPQFKVRFDSWFEKLKHDSYYSPNRDSKLLGDFFFDSIKTLERPVLIFLDGLDECDQTSCEELVTRFKHESLKIPGLRCCLSVRYNEQIQTLLGGFSEIHMQRDPKRDAVLVSHLVTTQLPFLEGEERNLVIERLSTLAKGSAIWVQLAVDLLASKKLRAKGTLKAFLRDELPQSKLPDLYSKLFSRVTAEDEDNAKLLSDALEVLATVERPLSISELGWAVALRGSEADIRTVQGLEDYVDTKRVLGFLSPFISSFQIKMENKRQLRLVHESVKELVFQAAPNQWANLPLSTQRSNATIHERRSELHGRLASECVRYLLFDEMGAQTLISSEQSYVEALDGLPGSDVYSDDLGTVSVPDDRDISAPGPDSGEPFFDPAERGFGGFFTYASSHWLHHLSRAERENGPGLSDVIALATPSLTRSENWWEQFYRPDCTRHHDETKFRPTYLEPLTIVSLYGPTYLFDDLLGQLSKSADGGLSDKAKQLENAVEAILQQGDLSRLTMLIDFAKMDEARQLCFNVMLYWSKNRKGVMPNQRRNFDLVFDHIAKAFDLMTEQKRGNDMLCLAASYGCLPIIERLFNAATRNPALRQEILRAPHRDDGKSLVILRHQSVGDAAWNGKGDTVAFLLAQQGIEAHLRYRDLKGNNVLHRAVRGSDLETLKLLLSRYPEGIAERSGDVLPLQSLIFQRRSDGAELVKAFLEAGADARCGIGKEMPSDWHEPIRMAARGGDLEVIKVLVRVGGVDPMSVFKQSDDGELQLIDRFDLALEKDVRETLLSLQEERRGGGTSG</sequence>
<evidence type="ECO:0000313" key="5">
    <source>
        <dbReference type="Proteomes" id="UP000315783"/>
    </source>
</evidence>
<comment type="caution">
    <text evidence="4">The sequence shown here is derived from an EMBL/GenBank/DDBJ whole genome shotgun (WGS) entry which is preliminary data.</text>
</comment>
<evidence type="ECO:0000313" key="4">
    <source>
        <dbReference type="EMBL" id="TQV91103.1"/>
    </source>
</evidence>
<dbReference type="OrthoDB" id="163438at2759"/>
<dbReference type="InterPro" id="IPR027417">
    <property type="entry name" value="P-loop_NTPase"/>
</dbReference>
<protein>
    <submittedName>
        <fullName evidence="4">Wd-repeat protein</fullName>
    </submittedName>
</protein>
<dbReference type="InterPro" id="IPR002110">
    <property type="entry name" value="Ankyrin_rpt"/>
</dbReference>
<dbReference type="SMART" id="SM00248">
    <property type="entry name" value="ANK"/>
    <property type="match status" value="3"/>
</dbReference>
<dbReference type="InterPro" id="IPR056884">
    <property type="entry name" value="NPHP3-like_N"/>
</dbReference>
<dbReference type="Gene3D" id="3.40.50.300">
    <property type="entry name" value="P-loop containing nucleotide triphosphate hydrolases"/>
    <property type="match status" value="1"/>
</dbReference>
<feature type="domain" description="Nephrocystin 3-like N-terminal" evidence="3">
    <location>
        <begin position="301"/>
        <end position="453"/>
    </location>
</feature>
<dbReference type="SUPFAM" id="SSF52540">
    <property type="entry name" value="P-loop containing nucleoside triphosphate hydrolases"/>
    <property type="match status" value="1"/>
</dbReference>
<dbReference type="AlphaFoldDB" id="A0A545UNT4"/>
<proteinExistence type="predicted"/>
<evidence type="ECO:0000259" key="3">
    <source>
        <dbReference type="Pfam" id="PF24883"/>
    </source>
</evidence>
<feature type="compositionally biased region" description="Low complexity" evidence="2">
    <location>
        <begin position="26"/>
        <end position="42"/>
    </location>
</feature>
<dbReference type="Proteomes" id="UP000315783">
    <property type="component" value="Unassembled WGS sequence"/>
</dbReference>
<reference evidence="4 5" key="1">
    <citation type="journal article" date="2019" name="Appl. Microbiol. Biotechnol.">
        <title>Genome sequence of Isaria javanica and comparative genome analysis insights into family S53 peptidase evolution in fungal entomopathogens.</title>
        <authorList>
            <person name="Lin R."/>
            <person name="Zhang X."/>
            <person name="Xin B."/>
            <person name="Zou M."/>
            <person name="Gao Y."/>
            <person name="Qin F."/>
            <person name="Hu Q."/>
            <person name="Xie B."/>
            <person name="Cheng X."/>
        </authorList>
    </citation>
    <scope>NUCLEOTIDE SEQUENCE [LARGE SCALE GENOMIC DNA]</scope>
    <source>
        <strain evidence="4 5">IJ1G</strain>
    </source>
</reference>
<dbReference type="PANTHER" id="PTHR10039">
    <property type="entry name" value="AMELOGENIN"/>
    <property type="match status" value="1"/>
</dbReference>
<dbReference type="Pfam" id="PF24883">
    <property type="entry name" value="NPHP3_N"/>
    <property type="match status" value="1"/>
</dbReference>